<name>A0A840FJ10_9SPHN</name>
<dbReference type="RefSeq" id="WP_183987383.1">
    <property type="nucleotide sequence ID" value="NZ_JACIEV010000019.1"/>
</dbReference>
<keyword evidence="2" id="KW-1185">Reference proteome</keyword>
<dbReference type="AlphaFoldDB" id="A0A840FJ10"/>
<comment type="caution">
    <text evidence="1">The sequence shown here is derived from an EMBL/GenBank/DDBJ whole genome shotgun (WGS) entry which is preliminary data.</text>
</comment>
<evidence type="ECO:0000313" key="1">
    <source>
        <dbReference type="EMBL" id="MBB4155684.1"/>
    </source>
</evidence>
<proteinExistence type="predicted"/>
<dbReference type="Proteomes" id="UP000529795">
    <property type="component" value="Unassembled WGS sequence"/>
</dbReference>
<accession>A0A840FJ10</accession>
<gene>
    <name evidence="1" type="ORF">GGQ80_003609</name>
</gene>
<organism evidence="1 2">
    <name type="scientific">Sphingomonas jinjuensis</name>
    <dbReference type="NCBI Taxonomy" id="535907"/>
    <lineage>
        <taxon>Bacteria</taxon>
        <taxon>Pseudomonadati</taxon>
        <taxon>Pseudomonadota</taxon>
        <taxon>Alphaproteobacteria</taxon>
        <taxon>Sphingomonadales</taxon>
        <taxon>Sphingomonadaceae</taxon>
        <taxon>Sphingomonas</taxon>
    </lineage>
</organism>
<dbReference type="EMBL" id="JACIEV010000019">
    <property type="protein sequence ID" value="MBB4155684.1"/>
    <property type="molecule type" value="Genomic_DNA"/>
</dbReference>
<reference evidence="1 2" key="1">
    <citation type="submission" date="2020-08" db="EMBL/GenBank/DDBJ databases">
        <title>Genomic Encyclopedia of Type Strains, Phase IV (KMG-IV): sequencing the most valuable type-strain genomes for metagenomic binning, comparative biology and taxonomic classification.</title>
        <authorList>
            <person name="Goeker M."/>
        </authorList>
    </citation>
    <scope>NUCLEOTIDE SEQUENCE [LARGE SCALE GENOMIC DNA]</scope>
    <source>
        <strain evidence="1 2">YC6723</strain>
    </source>
</reference>
<evidence type="ECO:0000313" key="2">
    <source>
        <dbReference type="Proteomes" id="UP000529795"/>
    </source>
</evidence>
<sequence length="150" mass="15992">MDDRSGKNQAVILRVLKALGPELMRLQPASPSTVWVIAASALAASSCSEPAAKLSPCWNADSFRQGQVIAGRVRLLASNVVPTMMAPLSCGQKIVVVDIPPGSLPLTSESQQMAPWMADYTADIRGVVDGTEQGRPRIRIDEVSNVKPDP</sequence>
<protein>
    <submittedName>
        <fullName evidence="1">Uncharacterized protein</fullName>
    </submittedName>
</protein>